<sequence>MATEIKKYHILFYGSPSGYQTNRAQITLYDKNGKPTAYVRFNDPGMFFENDYVQNGIIRMHLPSHMFENVLDVLRNEKPVYIYFASGRAFLGTSTEPVGEGE</sequence>
<reference evidence="2" key="1">
    <citation type="submission" date="2017-09" db="EMBL/GenBank/DDBJ databases">
        <authorList>
            <person name="Varghese N."/>
            <person name="Submissions S."/>
        </authorList>
    </citation>
    <scope>NUCLEOTIDE SEQUENCE [LARGE SCALE GENOMIC DNA]</scope>
    <source>
        <strain evidence="2">DSM 15103</strain>
    </source>
</reference>
<proteinExistence type="predicted"/>
<dbReference type="RefSeq" id="WP_097001003.1">
    <property type="nucleotide sequence ID" value="NZ_OBEI01000010.1"/>
</dbReference>
<gene>
    <name evidence="1" type="ORF">SAMN06265182_1853</name>
</gene>
<accession>A0A285NRA1</accession>
<dbReference type="OrthoDB" id="1441420at2"/>
<keyword evidence="2" id="KW-1185">Reference proteome</keyword>
<organism evidence="1 2">
    <name type="scientific">Persephonella hydrogeniphila</name>
    <dbReference type="NCBI Taxonomy" id="198703"/>
    <lineage>
        <taxon>Bacteria</taxon>
        <taxon>Pseudomonadati</taxon>
        <taxon>Aquificota</taxon>
        <taxon>Aquificia</taxon>
        <taxon>Aquificales</taxon>
        <taxon>Hydrogenothermaceae</taxon>
        <taxon>Persephonella</taxon>
    </lineage>
</organism>
<dbReference type="EMBL" id="OBEI01000010">
    <property type="protein sequence ID" value="SNZ10386.1"/>
    <property type="molecule type" value="Genomic_DNA"/>
</dbReference>
<dbReference type="Proteomes" id="UP000219036">
    <property type="component" value="Unassembled WGS sequence"/>
</dbReference>
<protein>
    <submittedName>
        <fullName evidence="1">Uncharacterized protein</fullName>
    </submittedName>
</protein>
<name>A0A285NRA1_9AQUI</name>
<evidence type="ECO:0000313" key="2">
    <source>
        <dbReference type="Proteomes" id="UP000219036"/>
    </source>
</evidence>
<dbReference type="AlphaFoldDB" id="A0A285NRA1"/>
<evidence type="ECO:0000313" key="1">
    <source>
        <dbReference type="EMBL" id="SNZ10386.1"/>
    </source>
</evidence>